<dbReference type="EMBL" id="JBEPLY010000005">
    <property type="protein sequence ID" value="MET3600099.1"/>
    <property type="molecule type" value="Genomic_DNA"/>
</dbReference>
<comment type="caution">
    <text evidence="1">The sequence shown here is derived from an EMBL/GenBank/DDBJ whole genome shotgun (WGS) entry which is preliminary data.</text>
</comment>
<name>A0ABV2IBX4_9HYPH</name>
<dbReference type="Proteomes" id="UP001549164">
    <property type="component" value="Unassembled WGS sequence"/>
</dbReference>
<sequence length="80" mass="9056">MPSELDYSTVGAAREHLDYSATCWRCQRLSVPVDLSHVRPDKIVTKLKPKCKFCGKHGEWTVIPKCTRSMHPREGDNSNG</sequence>
<proteinExistence type="predicted"/>
<evidence type="ECO:0000313" key="2">
    <source>
        <dbReference type="Proteomes" id="UP001549164"/>
    </source>
</evidence>
<protein>
    <submittedName>
        <fullName evidence="1">Uncharacterized protein</fullName>
    </submittedName>
</protein>
<keyword evidence="2" id="KW-1185">Reference proteome</keyword>
<accession>A0ABV2IBX4</accession>
<gene>
    <name evidence="1" type="ORF">ABID12_002039</name>
</gene>
<evidence type="ECO:0000313" key="1">
    <source>
        <dbReference type="EMBL" id="MET3600099.1"/>
    </source>
</evidence>
<organism evidence="1 2">
    <name type="scientific">Martelella mangrovi</name>
    <dbReference type="NCBI Taxonomy" id="1397477"/>
    <lineage>
        <taxon>Bacteria</taxon>
        <taxon>Pseudomonadati</taxon>
        <taxon>Pseudomonadota</taxon>
        <taxon>Alphaproteobacteria</taxon>
        <taxon>Hyphomicrobiales</taxon>
        <taxon>Aurantimonadaceae</taxon>
        <taxon>Martelella</taxon>
    </lineage>
</organism>
<reference evidence="1 2" key="1">
    <citation type="submission" date="2024-06" db="EMBL/GenBank/DDBJ databases">
        <title>Genomic Encyclopedia of Type Strains, Phase IV (KMG-IV): sequencing the most valuable type-strain genomes for metagenomic binning, comparative biology and taxonomic classification.</title>
        <authorList>
            <person name="Goeker M."/>
        </authorList>
    </citation>
    <scope>NUCLEOTIDE SEQUENCE [LARGE SCALE GENOMIC DNA]</scope>
    <source>
        <strain evidence="1 2">DSM 28102</strain>
    </source>
</reference>